<sequence length="64" mass="6883">MSCLSCENYIPLHPPIQRTDAKGQTYTVPGLCKIGADHIICGLPVYLPTAKCDKIIEAPPKDGS</sequence>
<accession>A0A8S5S8F6</accession>
<name>A0A8S5S8F6_9CAUD</name>
<dbReference type="EMBL" id="BK032551">
    <property type="protein sequence ID" value="DAF47200.1"/>
    <property type="molecule type" value="Genomic_DNA"/>
</dbReference>
<protein>
    <submittedName>
        <fullName evidence="1">Uncharacterized protein</fullName>
    </submittedName>
</protein>
<organism evidence="1">
    <name type="scientific">Caudovirales sp. ctTVN2</name>
    <dbReference type="NCBI Taxonomy" id="2827634"/>
    <lineage>
        <taxon>Viruses</taxon>
        <taxon>Duplodnaviria</taxon>
        <taxon>Heunggongvirae</taxon>
        <taxon>Uroviricota</taxon>
        <taxon>Caudoviricetes</taxon>
    </lineage>
</organism>
<reference evidence="1" key="1">
    <citation type="journal article" date="2021" name="Proc. Natl. Acad. Sci. U.S.A.">
        <title>A Catalog of Tens of Thousands of Viruses from Human Metagenomes Reveals Hidden Associations with Chronic Diseases.</title>
        <authorList>
            <person name="Tisza M.J."/>
            <person name="Buck C.B."/>
        </authorList>
    </citation>
    <scope>NUCLEOTIDE SEQUENCE</scope>
    <source>
        <strain evidence="1">CtTVN2</strain>
    </source>
</reference>
<evidence type="ECO:0000313" key="1">
    <source>
        <dbReference type="EMBL" id="DAF47200.1"/>
    </source>
</evidence>
<proteinExistence type="predicted"/>